<accession>A0A8J8T4G8</accession>
<keyword evidence="1" id="KW-0863">Zinc-finger</keyword>
<dbReference type="EMBL" id="RRYP01006550">
    <property type="protein sequence ID" value="TNV81123.1"/>
    <property type="molecule type" value="Genomic_DNA"/>
</dbReference>
<comment type="caution">
    <text evidence="4">The sequence shown here is derived from an EMBL/GenBank/DDBJ whole genome shotgun (WGS) entry which is preliminary data.</text>
</comment>
<dbReference type="AlphaFoldDB" id="A0A8J8T4G8"/>
<keyword evidence="2" id="KW-0812">Transmembrane</keyword>
<keyword evidence="1" id="KW-0862">Zinc</keyword>
<dbReference type="PROSITE" id="PS50089">
    <property type="entry name" value="ZF_RING_2"/>
    <property type="match status" value="1"/>
</dbReference>
<dbReference type="Gene3D" id="3.30.40.10">
    <property type="entry name" value="Zinc/RING finger domain, C3HC4 (zinc finger)"/>
    <property type="match status" value="1"/>
</dbReference>
<proteinExistence type="predicted"/>
<gene>
    <name evidence="4" type="ORF">FGO68_gene3780</name>
</gene>
<evidence type="ECO:0000313" key="5">
    <source>
        <dbReference type="Proteomes" id="UP000785679"/>
    </source>
</evidence>
<dbReference type="Proteomes" id="UP000785679">
    <property type="component" value="Unassembled WGS sequence"/>
</dbReference>
<keyword evidence="1" id="KW-0479">Metal-binding</keyword>
<dbReference type="InterPro" id="IPR013083">
    <property type="entry name" value="Znf_RING/FYVE/PHD"/>
</dbReference>
<evidence type="ECO:0000313" key="4">
    <source>
        <dbReference type="EMBL" id="TNV81123.1"/>
    </source>
</evidence>
<dbReference type="OrthoDB" id="8062037at2759"/>
<dbReference type="GO" id="GO:0008270">
    <property type="term" value="F:zinc ion binding"/>
    <property type="evidence" value="ECO:0007669"/>
    <property type="project" value="UniProtKB-KW"/>
</dbReference>
<sequence length="477" mass="55544">MNNFPPLLINESQTDVSGTDAPALRSTAQLADSLVKAIRQYRKRSIKCFLLHFGCSIAQIMIFGILIQAFVIKLVICEAIQAEDAEHTDALPNAEERIRKHEIEEQYEDLSSEMNAAAYSSVLLDIFFFMLQQKSLELKNSASLNWQSSLYRYRWIFSIWFLTGQLTLNSTVLYFAAKITQEISKQNKFNLNQEGSGYAISLDLMVAYLTTRLLLFIFGQLIQQNFWLRQVKILYKLTLLPNEWRIQALSVLENGDEQERRQNEHDKLMNKIPKMDAKELFQKVYSNSHIFNLSEFYEHPLPCDETKTLTCERLTRTNFLPSFIKECEMTQINQNIQESTQKERNIETLSSRLIKDMCCIICLQAVFDFPIATSSLVSQGIAHNRLREVSLLSCNENSQSCSFYHTECLSDWLKTKRVCPLCRDENFVNTHILDIQKGNRSQDQIRKKQSYMKRLWSQIYSGSQERLEQSSMRLNRN</sequence>
<dbReference type="InterPro" id="IPR001841">
    <property type="entry name" value="Znf_RING"/>
</dbReference>
<evidence type="ECO:0000259" key="3">
    <source>
        <dbReference type="PROSITE" id="PS50089"/>
    </source>
</evidence>
<keyword evidence="2" id="KW-0472">Membrane</keyword>
<evidence type="ECO:0000256" key="1">
    <source>
        <dbReference type="PROSITE-ProRule" id="PRU00175"/>
    </source>
</evidence>
<feature type="transmembrane region" description="Helical" evidence="2">
    <location>
        <begin position="197"/>
        <end position="222"/>
    </location>
</feature>
<feature type="transmembrane region" description="Helical" evidence="2">
    <location>
        <begin position="153"/>
        <end position="177"/>
    </location>
</feature>
<evidence type="ECO:0000256" key="2">
    <source>
        <dbReference type="SAM" id="Phobius"/>
    </source>
</evidence>
<feature type="domain" description="RING-type" evidence="3">
    <location>
        <begin position="359"/>
        <end position="423"/>
    </location>
</feature>
<feature type="transmembrane region" description="Helical" evidence="2">
    <location>
        <begin position="49"/>
        <end position="71"/>
    </location>
</feature>
<organism evidence="4 5">
    <name type="scientific">Halteria grandinella</name>
    <dbReference type="NCBI Taxonomy" id="5974"/>
    <lineage>
        <taxon>Eukaryota</taxon>
        <taxon>Sar</taxon>
        <taxon>Alveolata</taxon>
        <taxon>Ciliophora</taxon>
        <taxon>Intramacronucleata</taxon>
        <taxon>Spirotrichea</taxon>
        <taxon>Stichotrichia</taxon>
        <taxon>Sporadotrichida</taxon>
        <taxon>Halteriidae</taxon>
        <taxon>Halteria</taxon>
    </lineage>
</organism>
<protein>
    <recommendedName>
        <fullName evidence="3">RING-type domain-containing protein</fullName>
    </recommendedName>
</protein>
<reference evidence="4" key="1">
    <citation type="submission" date="2019-06" db="EMBL/GenBank/DDBJ databases">
        <authorList>
            <person name="Zheng W."/>
        </authorList>
    </citation>
    <scope>NUCLEOTIDE SEQUENCE</scope>
    <source>
        <strain evidence="4">QDHG01</strain>
    </source>
</reference>
<dbReference type="SUPFAM" id="SSF57850">
    <property type="entry name" value="RING/U-box"/>
    <property type="match status" value="1"/>
</dbReference>
<keyword evidence="2" id="KW-1133">Transmembrane helix</keyword>
<name>A0A8J8T4G8_HALGN</name>
<keyword evidence="5" id="KW-1185">Reference proteome</keyword>